<evidence type="ECO:0000256" key="1">
    <source>
        <dbReference type="SAM" id="MobiDB-lite"/>
    </source>
</evidence>
<feature type="compositionally biased region" description="Basic and acidic residues" evidence="1">
    <location>
        <begin position="58"/>
        <end position="69"/>
    </location>
</feature>
<gene>
    <name evidence="2" type="ORF">GGP41_009920</name>
</gene>
<proteinExistence type="predicted"/>
<evidence type="ECO:0000313" key="2">
    <source>
        <dbReference type="EMBL" id="KAF5848791.1"/>
    </source>
</evidence>
<protein>
    <recommendedName>
        <fullName evidence="4">HMG box domain-containing protein</fullName>
    </recommendedName>
</protein>
<dbReference type="InterPro" id="IPR036910">
    <property type="entry name" value="HMG_box_dom_sf"/>
</dbReference>
<dbReference type="SUPFAM" id="SSF47095">
    <property type="entry name" value="HMG-box"/>
    <property type="match status" value="1"/>
</dbReference>
<organism evidence="2 3">
    <name type="scientific">Cochliobolus sativus</name>
    <name type="common">Common root rot and spot blotch fungus</name>
    <name type="synonym">Bipolaris sorokiniana</name>
    <dbReference type="NCBI Taxonomy" id="45130"/>
    <lineage>
        <taxon>Eukaryota</taxon>
        <taxon>Fungi</taxon>
        <taxon>Dikarya</taxon>
        <taxon>Ascomycota</taxon>
        <taxon>Pezizomycotina</taxon>
        <taxon>Dothideomycetes</taxon>
        <taxon>Pleosporomycetidae</taxon>
        <taxon>Pleosporales</taxon>
        <taxon>Pleosporineae</taxon>
        <taxon>Pleosporaceae</taxon>
        <taxon>Bipolaris</taxon>
    </lineage>
</organism>
<comment type="caution">
    <text evidence="2">The sequence shown here is derived from an EMBL/GenBank/DDBJ whole genome shotgun (WGS) entry which is preliminary data.</text>
</comment>
<dbReference type="OMA" id="YFKAHRD"/>
<feature type="compositionally biased region" description="Low complexity" evidence="1">
    <location>
        <begin position="1"/>
        <end position="16"/>
    </location>
</feature>
<name>A0A8H6DUE2_COCSA</name>
<accession>A0A8H6DUE2</accession>
<evidence type="ECO:0008006" key="4">
    <source>
        <dbReference type="Google" id="ProtNLM"/>
    </source>
</evidence>
<sequence length="82" mass="8924">MAVPTTTTKTATPKTASAAGVKKTAPKGGRAGKKNNARNAMAKMQAYFKAHRDEYKDLSFKEQQQELGKKWKASPENPKNSA</sequence>
<feature type="region of interest" description="Disordered" evidence="1">
    <location>
        <begin position="58"/>
        <end position="82"/>
    </location>
</feature>
<evidence type="ECO:0000313" key="3">
    <source>
        <dbReference type="Proteomes" id="UP000624244"/>
    </source>
</evidence>
<reference evidence="2" key="1">
    <citation type="submission" date="2019-11" db="EMBL/GenBank/DDBJ databases">
        <title>Bipolaris sorokiniana Genome sequencing.</title>
        <authorList>
            <person name="Wang H."/>
        </authorList>
    </citation>
    <scope>NUCLEOTIDE SEQUENCE</scope>
</reference>
<dbReference type="Proteomes" id="UP000624244">
    <property type="component" value="Unassembled WGS sequence"/>
</dbReference>
<dbReference type="EMBL" id="WNKQ01000010">
    <property type="protein sequence ID" value="KAF5848791.1"/>
    <property type="molecule type" value="Genomic_DNA"/>
</dbReference>
<feature type="region of interest" description="Disordered" evidence="1">
    <location>
        <begin position="1"/>
        <end position="38"/>
    </location>
</feature>
<dbReference type="AlphaFoldDB" id="A0A8H6DUE2"/>